<proteinExistence type="predicted"/>
<gene>
    <name evidence="2" type="ORF">Pla22_45340</name>
</gene>
<protein>
    <submittedName>
        <fullName evidence="2">Uncharacterized protein</fullName>
    </submittedName>
</protein>
<keyword evidence="3" id="KW-1185">Reference proteome</keyword>
<evidence type="ECO:0000313" key="2">
    <source>
        <dbReference type="EMBL" id="TWT49339.1"/>
    </source>
</evidence>
<dbReference type="Proteomes" id="UP000316598">
    <property type="component" value="Unassembled WGS sequence"/>
</dbReference>
<accession>A0A5C5WGV0</accession>
<organism evidence="2 3">
    <name type="scientific">Rubripirellula amarantea</name>
    <dbReference type="NCBI Taxonomy" id="2527999"/>
    <lineage>
        <taxon>Bacteria</taxon>
        <taxon>Pseudomonadati</taxon>
        <taxon>Planctomycetota</taxon>
        <taxon>Planctomycetia</taxon>
        <taxon>Pirellulales</taxon>
        <taxon>Pirellulaceae</taxon>
        <taxon>Rubripirellula</taxon>
    </lineage>
</organism>
<dbReference type="AlphaFoldDB" id="A0A5C5WGV0"/>
<evidence type="ECO:0000313" key="3">
    <source>
        <dbReference type="Proteomes" id="UP000316598"/>
    </source>
</evidence>
<dbReference type="EMBL" id="SJPI01000003">
    <property type="protein sequence ID" value="TWT49339.1"/>
    <property type="molecule type" value="Genomic_DNA"/>
</dbReference>
<name>A0A5C5WGV0_9BACT</name>
<feature type="compositionally biased region" description="Pro residues" evidence="1">
    <location>
        <begin position="298"/>
        <end position="313"/>
    </location>
</feature>
<sequence length="493" mass="53862">MRFSVDGILAGMLIELIGFVPNDRIEMTYGGVSRTSTKGWHDVIPRYCAFPSLSHRSSHVVKLGCPSQRINNAMLIISWMFATASLCAPIGCSNRAHSDLYQQRMASEIRVLEDQLYDADFQNRKLQDKLQRYEQHAEATRIPTPSDVGLKPRHQHPPTSNRLLDTKPLPIEAGVPVPVPDLHANEPLTDEPMGASSEPTLDHGFEDSEPSGELDIPNFDMGEPFDPNAGDNGAESNEGEDEDSFETLPPPRRKPLIDPTVDPTDSDFKDDAFTPPSTKLADPKPAVPSGQTPKNEPFTPPPLQPAPGGPMPPGEKDLKVDPIIPGEVTPPPPSGELEDPPGRILLPTGVTNPTGVPDRLRIHPSLSVGHRDGTMLDGATIVVAALDRLGRNVDLSQFDIEANLSVVVLDPTRDSSEARLGRWDFTPQQVAAMIAEDSTVGLEIPLSWTGKLPQSDKIIVHVRLRSDQDEMRCDAKLDLRERTAAATWSPRGE</sequence>
<comment type="caution">
    <text evidence="2">The sequence shown here is derived from an EMBL/GenBank/DDBJ whole genome shotgun (WGS) entry which is preliminary data.</text>
</comment>
<evidence type="ECO:0000256" key="1">
    <source>
        <dbReference type="SAM" id="MobiDB-lite"/>
    </source>
</evidence>
<feature type="region of interest" description="Disordered" evidence="1">
    <location>
        <begin position="132"/>
        <end position="339"/>
    </location>
</feature>
<reference evidence="2 3" key="1">
    <citation type="submission" date="2019-02" db="EMBL/GenBank/DDBJ databases">
        <title>Deep-cultivation of Planctomycetes and their phenomic and genomic characterization uncovers novel biology.</title>
        <authorList>
            <person name="Wiegand S."/>
            <person name="Jogler M."/>
            <person name="Boedeker C."/>
            <person name="Pinto D."/>
            <person name="Vollmers J."/>
            <person name="Rivas-Marin E."/>
            <person name="Kohn T."/>
            <person name="Peeters S.H."/>
            <person name="Heuer A."/>
            <person name="Rast P."/>
            <person name="Oberbeckmann S."/>
            <person name="Bunk B."/>
            <person name="Jeske O."/>
            <person name="Meyerdierks A."/>
            <person name="Storesund J.E."/>
            <person name="Kallscheuer N."/>
            <person name="Luecker S."/>
            <person name="Lage O.M."/>
            <person name="Pohl T."/>
            <person name="Merkel B.J."/>
            <person name="Hornburger P."/>
            <person name="Mueller R.-W."/>
            <person name="Bruemmer F."/>
            <person name="Labrenz M."/>
            <person name="Spormann A.M."/>
            <person name="Op Den Camp H."/>
            <person name="Overmann J."/>
            <person name="Amann R."/>
            <person name="Jetten M.S.M."/>
            <person name="Mascher T."/>
            <person name="Medema M.H."/>
            <person name="Devos D.P."/>
            <person name="Kaster A.-K."/>
            <person name="Ovreas L."/>
            <person name="Rohde M."/>
            <person name="Galperin M.Y."/>
            <person name="Jogler C."/>
        </authorList>
    </citation>
    <scope>NUCLEOTIDE SEQUENCE [LARGE SCALE GENOMIC DNA]</scope>
    <source>
        <strain evidence="2 3">Pla22</strain>
    </source>
</reference>